<accession>A0ABW5AJI0</accession>
<name>A0ABW5AJI0_9BRAD</name>
<gene>
    <name evidence="1" type="ORF">ACFSOX_08685</name>
</gene>
<evidence type="ECO:0000313" key="2">
    <source>
        <dbReference type="Proteomes" id="UP001597314"/>
    </source>
</evidence>
<comment type="caution">
    <text evidence="1">The sequence shown here is derived from an EMBL/GenBank/DDBJ whole genome shotgun (WGS) entry which is preliminary data.</text>
</comment>
<sequence>MARSLRIIADWEPLDSGPPEERACFAALGIYAQNVCLTEGSDLLANRLRQAPLLSSYHLAEWMAWNWWRLRWEPRSKSSDWVYAHRVATIGGGYIWPNLTIFSDGQRTTLVAEPTRDRPQTPFRYITDDAAVVPSSEFESELDLFVEQVLERLKWAGVGDSNLETVWKGVLSERRTPALATVRKLEALLGRDPGESDPASVERLVLDAERLSISAIEELAAEHGHGGAILNADELDELAAEKGYEASRQDMAHLPRKHQLPRPGEVAAWQLGARAAAMLREEERISEEPITDRQLAQMAGVQVAALADRAGASAISFVLDENADRGRVVLRSKWHEGRRFELARLLGDRILSSAGERLFPATRAYTYRQKTQRSFAAELLSPFDAVDAMLGDDYSLERQKDVAEHFQVSELTIRTLLVNHGRLGREELDGEFEGAAA</sequence>
<dbReference type="EMBL" id="JBHUIW010000007">
    <property type="protein sequence ID" value="MFD2182226.1"/>
    <property type="molecule type" value="Genomic_DNA"/>
</dbReference>
<protein>
    <recommendedName>
        <fullName evidence="3">IrrE N-terminal-like domain-containing protein</fullName>
    </recommendedName>
</protein>
<organism evidence="1 2">
    <name type="scientific">Rhodoplanes azumiensis</name>
    <dbReference type="NCBI Taxonomy" id="1897628"/>
    <lineage>
        <taxon>Bacteria</taxon>
        <taxon>Pseudomonadati</taxon>
        <taxon>Pseudomonadota</taxon>
        <taxon>Alphaproteobacteria</taxon>
        <taxon>Hyphomicrobiales</taxon>
        <taxon>Nitrobacteraceae</taxon>
        <taxon>Rhodoplanes</taxon>
    </lineage>
</organism>
<dbReference type="Proteomes" id="UP001597314">
    <property type="component" value="Unassembled WGS sequence"/>
</dbReference>
<keyword evidence="2" id="KW-1185">Reference proteome</keyword>
<reference evidence="2" key="1">
    <citation type="journal article" date="2019" name="Int. J. Syst. Evol. Microbiol.">
        <title>The Global Catalogue of Microorganisms (GCM) 10K type strain sequencing project: providing services to taxonomists for standard genome sequencing and annotation.</title>
        <authorList>
            <consortium name="The Broad Institute Genomics Platform"/>
            <consortium name="The Broad Institute Genome Sequencing Center for Infectious Disease"/>
            <person name="Wu L."/>
            <person name="Ma J."/>
        </authorList>
    </citation>
    <scope>NUCLEOTIDE SEQUENCE [LARGE SCALE GENOMIC DNA]</scope>
    <source>
        <strain evidence="2">CGMCC 1.6774</strain>
    </source>
</reference>
<evidence type="ECO:0000313" key="1">
    <source>
        <dbReference type="EMBL" id="MFD2182226.1"/>
    </source>
</evidence>
<dbReference type="RefSeq" id="WP_378477407.1">
    <property type="nucleotide sequence ID" value="NZ_JBHUIW010000007.1"/>
</dbReference>
<proteinExistence type="predicted"/>
<evidence type="ECO:0008006" key="3">
    <source>
        <dbReference type="Google" id="ProtNLM"/>
    </source>
</evidence>